<proteinExistence type="predicted"/>
<dbReference type="Pfam" id="PF20651">
    <property type="entry name" value="EXOC6_Sec15_N"/>
    <property type="match status" value="1"/>
</dbReference>
<evidence type="ECO:0000259" key="2">
    <source>
        <dbReference type="Pfam" id="PF20651"/>
    </source>
</evidence>
<dbReference type="PANTHER" id="PTHR12702">
    <property type="entry name" value="SEC15"/>
    <property type="match status" value="1"/>
</dbReference>
<accession>A0AAV0AZE2</accession>
<dbReference type="GO" id="GO:0000145">
    <property type="term" value="C:exocyst"/>
    <property type="evidence" value="ECO:0007669"/>
    <property type="project" value="TreeGrafter"/>
</dbReference>
<dbReference type="GO" id="GO:0006893">
    <property type="term" value="P:Golgi to plasma membrane transport"/>
    <property type="evidence" value="ECO:0007669"/>
    <property type="project" value="TreeGrafter"/>
</dbReference>
<dbReference type="AlphaFoldDB" id="A0AAV0AZE2"/>
<evidence type="ECO:0000313" key="3">
    <source>
        <dbReference type="EMBL" id="CAH7673645.1"/>
    </source>
</evidence>
<dbReference type="InterPro" id="IPR042045">
    <property type="entry name" value="EXOC6/Sec15_C_dom1"/>
</dbReference>
<organism evidence="3 4">
    <name type="scientific">Phakopsora pachyrhizi</name>
    <name type="common">Asian soybean rust disease fungus</name>
    <dbReference type="NCBI Taxonomy" id="170000"/>
    <lineage>
        <taxon>Eukaryota</taxon>
        <taxon>Fungi</taxon>
        <taxon>Dikarya</taxon>
        <taxon>Basidiomycota</taxon>
        <taxon>Pucciniomycotina</taxon>
        <taxon>Pucciniomycetes</taxon>
        <taxon>Pucciniales</taxon>
        <taxon>Phakopsoraceae</taxon>
        <taxon>Phakopsora</taxon>
    </lineage>
</organism>
<name>A0AAV0AZE2_PHAPC</name>
<dbReference type="InterPro" id="IPR048359">
    <property type="entry name" value="EXOC6_Sec15_N"/>
</dbReference>
<dbReference type="Gene3D" id="1.10.357.30">
    <property type="entry name" value="Exocyst complex subunit Sec15 C-terminal domain, N-terminal subdomain"/>
    <property type="match status" value="1"/>
</dbReference>
<feature type="domain" description="Exocyst complex component EXOC6/Sec15 N-terminal" evidence="2">
    <location>
        <begin position="52"/>
        <end position="191"/>
    </location>
</feature>
<dbReference type="GO" id="GO:0016020">
    <property type="term" value="C:membrane"/>
    <property type="evidence" value="ECO:0007669"/>
    <property type="project" value="TreeGrafter"/>
</dbReference>
<dbReference type="Proteomes" id="UP001153365">
    <property type="component" value="Unassembled WGS sequence"/>
</dbReference>
<gene>
    <name evidence="3" type="ORF">PPACK8108_LOCUS8528</name>
</gene>
<evidence type="ECO:0000313" key="4">
    <source>
        <dbReference type="Proteomes" id="UP001153365"/>
    </source>
</evidence>
<keyword evidence="4" id="KW-1185">Reference proteome</keyword>
<comment type="caution">
    <text evidence="3">The sequence shown here is derived from an EMBL/GenBank/DDBJ whole genome shotgun (WGS) entry which is preliminary data.</text>
</comment>
<dbReference type="InterPro" id="IPR046361">
    <property type="entry name" value="EXOC6/Sec15_C"/>
</dbReference>
<evidence type="ECO:0000259" key="1">
    <source>
        <dbReference type="Pfam" id="PF04091"/>
    </source>
</evidence>
<dbReference type="GO" id="GO:0006886">
    <property type="term" value="P:intracellular protein transport"/>
    <property type="evidence" value="ECO:0007669"/>
    <property type="project" value="InterPro"/>
</dbReference>
<feature type="domain" description="Exocyst complex subunit EXOC6/Sec15 C-terminal" evidence="1">
    <location>
        <begin position="393"/>
        <end position="494"/>
    </location>
</feature>
<dbReference type="InterPro" id="IPR007225">
    <property type="entry name" value="EXOC6/Sec15"/>
</dbReference>
<dbReference type="Pfam" id="PF04091">
    <property type="entry name" value="Sec15_C"/>
    <property type="match status" value="1"/>
</dbReference>
<dbReference type="GO" id="GO:0090522">
    <property type="term" value="P:vesicle tethering involved in exocytosis"/>
    <property type="evidence" value="ECO:0007669"/>
    <property type="project" value="InterPro"/>
</dbReference>
<dbReference type="PANTHER" id="PTHR12702:SF0">
    <property type="entry name" value="EXOCYST COMPLEX COMPONENT 6"/>
    <property type="match status" value="1"/>
</dbReference>
<reference evidence="3" key="1">
    <citation type="submission" date="2022-06" db="EMBL/GenBank/DDBJ databases">
        <authorList>
            <consortium name="SYNGENTA / RWTH Aachen University"/>
        </authorList>
    </citation>
    <scope>NUCLEOTIDE SEQUENCE</scope>
</reference>
<dbReference type="EMBL" id="CALTRL010001766">
    <property type="protein sequence ID" value="CAH7673645.1"/>
    <property type="molecule type" value="Genomic_DNA"/>
</dbReference>
<protein>
    <submittedName>
        <fullName evidence="3">Exocyst complex subunit Sec15-like-domain-containing protein</fullName>
    </submittedName>
</protein>
<sequence length="495" mass="57875">MNQPSPKLTTPKTPNLIGKRKKTFFSHSDIKSQLQKLSLYSDISSAGSDSNNHFGLQGLVNRLLSIRRGINSLRSQVITLDSSIQSNETKKVALNINDTIETIQACLRVLSLSRKVEDQISNQSFYSSLRALDELEFLHIKPLLSFATFAQYLGEALLDGRIRAREEVTRQLNSWFYETKESSRSLGRFAIEGIEIRIWMWKSRNNCIRRKNTTSLALLVDINTPAEVAFSERYKYNPINHLDCQIFLSSPYTAIHIYNTLEFKKELQESFKDNQRSQAHLILPSIPNPHLLLDFINCLIKTIIGFFIIESHILCDTKCFRNQSKVKTLEDLETFMDIKNSLLFYNYLVYQLNKVMLTIAKKCRRMLEEKFTNDFDQIVGEDDYQPMDWAIYRCSDEVLRKKISNLIYKRVKRTRNLSRLSQILLNLMFFKNACVSVEDMLHQLKINLRAQDMRLDSLKLFQTTLKFTQDSIQTQIYYKINDFFELALYNWTEES</sequence>